<keyword evidence="4" id="KW-1185">Reference proteome</keyword>
<dbReference type="PANTHER" id="PTHR45632:SF3">
    <property type="entry name" value="KELCH-LIKE PROTEIN 32"/>
    <property type="match status" value="1"/>
</dbReference>
<accession>A0A563UJW7</accession>
<dbReference type="InterPro" id="IPR006652">
    <property type="entry name" value="Kelch_1"/>
</dbReference>
<protein>
    <recommendedName>
        <fullName evidence="5">N-acetylneuraminate epimerase</fullName>
    </recommendedName>
</protein>
<proteinExistence type="predicted"/>
<gene>
    <name evidence="3" type="ORF">FPZ43_04165</name>
</gene>
<keyword evidence="2" id="KW-0677">Repeat</keyword>
<keyword evidence="1" id="KW-0880">Kelch repeat</keyword>
<dbReference type="Gene3D" id="2.120.10.80">
    <property type="entry name" value="Kelch-type beta propeller"/>
    <property type="match status" value="2"/>
</dbReference>
<dbReference type="OrthoDB" id="103335at2"/>
<dbReference type="SUPFAM" id="SSF117281">
    <property type="entry name" value="Kelch motif"/>
    <property type="match status" value="1"/>
</dbReference>
<name>A0A563UJW7_9SPHI</name>
<evidence type="ECO:0000256" key="1">
    <source>
        <dbReference type="ARBA" id="ARBA00022441"/>
    </source>
</evidence>
<evidence type="ECO:0000256" key="2">
    <source>
        <dbReference type="ARBA" id="ARBA00022737"/>
    </source>
</evidence>
<dbReference type="RefSeq" id="WP_146380571.1">
    <property type="nucleotide sequence ID" value="NZ_VOEJ01000001.1"/>
</dbReference>
<evidence type="ECO:0008006" key="5">
    <source>
        <dbReference type="Google" id="ProtNLM"/>
    </source>
</evidence>
<dbReference type="Pfam" id="PF01344">
    <property type="entry name" value="Kelch_1"/>
    <property type="match status" value="1"/>
</dbReference>
<dbReference type="InterPro" id="IPR015915">
    <property type="entry name" value="Kelch-typ_b-propeller"/>
</dbReference>
<sequence>MSKNLLVALALAALCFGCKKEPFVPSSANALPGLWKQLADFSGKGRVRAYAFVIGGKAYMVGGTYGSGFNYSPLNDMWEYDPLADKWTKKASYPGRAAEYIRGFTINNRAYMGTGFGNLQLPSNSIPQNKDFWEYDPATDTWTQKADFPGEARENVIGFEVNGAGYMGLGTDNSYTKNFKDFYRYDAGADKWTAVAPYPGKGSFALSAFAINGQGYAGLGAASPDVTANDFWQYIPVENKWVERANFTGKPRAFTSQFVIGTDGYVGQGSTLAATAPDWFKYNTLTDSWIKITNFDGPARYDAVSFSLNDIGYVGTGNPESLADFWKFTPTKKAP</sequence>
<comment type="caution">
    <text evidence="3">The sequence shown here is derived from an EMBL/GenBank/DDBJ whole genome shotgun (WGS) entry which is preliminary data.</text>
</comment>
<dbReference type="Proteomes" id="UP000320042">
    <property type="component" value="Unassembled WGS sequence"/>
</dbReference>
<evidence type="ECO:0000313" key="4">
    <source>
        <dbReference type="Proteomes" id="UP000320042"/>
    </source>
</evidence>
<dbReference type="EMBL" id="VOEJ01000001">
    <property type="protein sequence ID" value="TWR31674.1"/>
    <property type="molecule type" value="Genomic_DNA"/>
</dbReference>
<evidence type="ECO:0000313" key="3">
    <source>
        <dbReference type="EMBL" id="TWR31674.1"/>
    </source>
</evidence>
<organism evidence="3 4">
    <name type="scientific">Mucilaginibacter pallidiroseus</name>
    <dbReference type="NCBI Taxonomy" id="2599295"/>
    <lineage>
        <taxon>Bacteria</taxon>
        <taxon>Pseudomonadati</taxon>
        <taxon>Bacteroidota</taxon>
        <taxon>Sphingobacteriia</taxon>
        <taxon>Sphingobacteriales</taxon>
        <taxon>Sphingobacteriaceae</taxon>
        <taxon>Mucilaginibacter</taxon>
    </lineage>
</organism>
<reference evidence="3 4" key="1">
    <citation type="submission" date="2019-07" db="EMBL/GenBank/DDBJ databases">
        <authorList>
            <person name="Kim J."/>
        </authorList>
    </citation>
    <scope>NUCLEOTIDE SEQUENCE [LARGE SCALE GENOMIC DNA]</scope>
    <source>
        <strain evidence="4">dk17</strain>
    </source>
</reference>
<dbReference type="AlphaFoldDB" id="A0A563UJW7"/>
<dbReference type="PANTHER" id="PTHR45632">
    <property type="entry name" value="LD33804P"/>
    <property type="match status" value="1"/>
</dbReference>